<gene>
    <name evidence="1" type="ORF">HannXRQ_Chr13g0413271</name>
</gene>
<protein>
    <submittedName>
        <fullName evidence="1">Uncharacterized protein</fullName>
    </submittedName>
</protein>
<keyword evidence="2" id="KW-1185">Reference proteome</keyword>
<dbReference type="InParanoid" id="A0A251SUE4"/>
<evidence type="ECO:0000313" key="2">
    <source>
        <dbReference type="Proteomes" id="UP000215914"/>
    </source>
</evidence>
<dbReference type="Proteomes" id="UP000215914">
    <property type="component" value="Chromosome 13"/>
</dbReference>
<name>A0A251SUE4_HELAN</name>
<organism evidence="1 2">
    <name type="scientific">Helianthus annuus</name>
    <name type="common">Common sunflower</name>
    <dbReference type="NCBI Taxonomy" id="4232"/>
    <lineage>
        <taxon>Eukaryota</taxon>
        <taxon>Viridiplantae</taxon>
        <taxon>Streptophyta</taxon>
        <taxon>Embryophyta</taxon>
        <taxon>Tracheophyta</taxon>
        <taxon>Spermatophyta</taxon>
        <taxon>Magnoliopsida</taxon>
        <taxon>eudicotyledons</taxon>
        <taxon>Gunneridae</taxon>
        <taxon>Pentapetalae</taxon>
        <taxon>asterids</taxon>
        <taxon>campanulids</taxon>
        <taxon>Asterales</taxon>
        <taxon>Asteraceae</taxon>
        <taxon>Asteroideae</taxon>
        <taxon>Heliantheae alliance</taxon>
        <taxon>Heliantheae</taxon>
        <taxon>Helianthus</taxon>
    </lineage>
</organism>
<evidence type="ECO:0000313" key="1">
    <source>
        <dbReference type="EMBL" id="OTG02458.1"/>
    </source>
</evidence>
<accession>A0A251SUE4</accession>
<dbReference type="AlphaFoldDB" id="A0A251SUE4"/>
<reference evidence="2" key="1">
    <citation type="journal article" date="2017" name="Nature">
        <title>The sunflower genome provides insights into oil metabolism, flowering and Asterid evolution.</title>
        <authorList>
            <person name="Badouin H."/>
            <person name="Gouzy J."/>
            <person name="Grassa C.J."/>
            <person name="Murat F."/>
            <person name="Staton S.E."/>
            <person name="Cottret L."/>
            <person name="Lelandais-Briere C."/>
            <person name="Owens G.L."/>
            <person name="Carrere S."/>
            <person name="Mayjonade B."/>
            <person name="Legrand L."/>
            <person name="Gill N."/>
            <person name="Kane N.C."/>
            <person name="Bowers J.E."/>
            <person name="Hubner S."/>
            <person name="Bellec A."/>
            <person name="Berard A."/>
            <person name="Berges H."/>
            <person name="Blanchet N."/>
            <person name="Boniface M.C."/>
            <person name="Brunel D."/>
            <person name="Catrice O."/>
            <person name="Chaidir N."/>
            <person name="Claudel C."/>
            <person name="Donnadieu C."/>
            <person name="Faraut T."/>
            <person name="Fievet G."/>
            <person name="Helmstetter N."/>
            <person name="King M."/>
            <person name="Knapp S.J."/>
            <person name="Lai Z."/>
            <person name="Le Paslier M.C."/>
            <person name="Lippi Y."/>
            <person name="Lorenzon L."/>
            <person name="Mandel J.R."/>
            <person name="Marage G."/>
            <person name="Marchand G."/>
            <person name="Marquand E."/>
            <person name="Bret-Mestries E."/>
            <person name="Morien E."/>
            <person name="Nambeesan S."/>
            <person name="Nguyen T."/>
            <person name="Pegot-Espagnet P."/>
            <person name="Pouilly N."/>
            <person name="Raftis F."/>
            <person name="Sallet E."/>
            <person name="Schiex T."/>
            <person name="Thomas J."/>
            <person name="Vandecasteele C."/>
            <person name="Vares D."/>
            <person name="Vear F."/>
            <person name="Vautrin S."/>
            <person name="Crespi M."/>
            <person name="Mangin B."/>
            <person name="Burke J.M."/>
            <person name="Salse J."/>
            <person name="Munos S."/>
            <person name="Vincourt P."/>
            <person name="Rieseberg L.H."/>
            <person name="Langlade N.B."/>
        </authorList>
    </citation>
    <scope>NUCLEOTIDE SEQUENCE [LARGE SCALE GENOMIC DNA]</scope>
    <source>
        <strain evidence="2">cv. SF193</strain>
    </source>
</reference>
<dbReference type="EMBL" id="CM007902">
    <property type="protein sequence ID" value="OTG02458.1"/>
    <property type="molecule type" value="Genomic_DNA"/>
</dbReference>
<proteinExistence type="predicted"/>
<sequence length="78" mass="8860">MLEDDVEVLSISNTSDFDDDFTCEEYEDGDDSFWRSDSDEYCNENDIARPSSCCDMQALINKINKSIVAPLPTRLPLT</sequence>